<feature type="domain" description="SLH" evidence="3">
    <location>
        <begin position="90"/>
        <end position="143"/>
    </location>
</feature>
<reference evidence="4 5" key="1">
    <citation type="submission" date="2016-10" db="EMBL/GenBank/DDBJ databases">
        <authorList>
            <person name="de Groot N.N."/>
        </authorList>
    </citation>
    <scope>NUCLEOTIDE SEQUENCE [LARGE SCALE GENOMIC DNA]</scope>
    <source>
        <strain evidence="4 5">CGMCC 1.6134</strain>
    </source>
</reference>
<protein>
    <submittedName>
        <fullName evidence="4">S-layer homology domain-containing protein</fullName>
    </submittedName>
</protein>
<dbReference type="InterPro" id="IPR051465">
    <property type="entry name" value="Cell_Envelope_Struct_Comp"/>
</dbReference>
<proteinExistence type="predicted"/>
<organism evidence="4 5">
    <name type="scientific">Salibacterium qingdaonense</name>
    <dbReference type="NCBI Taxonomy" id="266892"/>
    <lineage>
        <taxon>Bacteria</taxon>
        <taxon>Bacillati</taxon>
        <taxon>Bacillota</taxon>
        <taxon>Bacilli</taxon>
        <taxon>Bacillales</taxon>
        <taxon>Bacillaceae</taxon>
    </lineage>
</organism>
<dbReference type="STRING" id="266892.SAMN04488054_12115"/>
<dbReference type="PANTHER" id="PTHR43308:SF5">
    <property type="entry name" value="S-LAYER PROTEIN _ PEPTIDOGLYCAN ENDO-BETA-N-ACETYLGLUCOSAMINIDASE"/>
    <property type="match status" value="1"/>
</dbReference>
<dbReference type="Pfam" id="PF00395">
    <property type="entry name" value="SLH"/>
    <property type="match status" value="3"/>
</dbReference>
<feature type="domain" description="SLH" evidence="3">
    <location>
        <begin position="144"/>
        <end position="207"/>
    </location>
</feature>
<dbReference type="OrthoDB" id="2657915at2"/>
<feature type="signal peptide" evidence="2">
    <location>
        <begin position="1"/>
        <end position="23"/>
    </location>
</feature>
<evidence type="ECO:0000259" key="3">
    <source>
        <dbReference type="PROSITE" id="PS51272"/>
    </source>
</evidence>
<feature type="domain" description="SLH" evidence="3">
    <location>
        <begin position="25"/>
        <end position="88"/>
    </location>
</feature>
<gene>
    <name evidence="4" type="ORF">SAMN04488054_12115</name>
</gene>
<dbReference type="EMBL" id="FOTY01000021">
    <property type="protein sequence ID" value="SFM19911.1"/>
    <property type="molecule type" value="Genomic_DNA"/>
</dbReference>
<feature type="chain" id="PRO_5039103538" evidence="2">
    <location>
        <begin position="24"/>
        <end position="552"/>
    </location>
</feature>
<evidence type="ECO:0000256" key="1">
    <source>
        <dbReference type="ARBA" id="ARBA00022729"/>
    </source>
</evidence>
<dbReference type="RefSeq" id="WP_090927603.1">
    <property type="nucleotide sequence ID" value="NZ_FOTY01000021.1"/>
</dbReference>
<dbReference type="Proteomes" id="UP000199668">
    <property type="component" value="Unassembled WGS sequence"/>
</dbReference>
<keyword evidence="1 2" id="KW-0732">Signal</keyword>
<sequence length="552" mass="61264">MKKFYSIALSATLAASLTLPATAGAQSSFSDIGEDFWAGDAISHLEEEGIISGYEDGSFGPNDEVTRGQAALMLSSALNLDTSDRPDPDFSDIEDGTELADAVAAVADEGIIEGYEEEFQPNADLTRAQMAKVLAAAYDLSGDNSADFSDVSEDFWAYDHIDALAANGISSGYEDGSFKPGASTTRAQFATFLWNTTGDAEETPEAPETDEEITTVLEDVMETQQNLESYTFDGNIGINIDVPMGDQELTEEEQQALEESMNMNMEMSGTFQKDPMITEVVIEQNIPQFEETMEQVSLSTNEASYQYINDAAMMGYPEDWQDKYIEMNYEDVLGGQASDIPFDMEQQQEMAQEIYDVFIENFGTEYFELTESHASIPDDVTYDQVLTFELTHEDLSDVMTILEEDVIPELEPILENPGAASALASVTGSSFQALNDEGTMPEGGMNEEDINQILESLNLETFKMHQAINENNQVVYDTGEIEVSYTDEQQGDMSFGVDYGMTSSNFNEDVTFEYGLPENEENIITYDELMNWQEEQMQDFEEIEQGDLETVQ</sequence>
<evidence type="ECO:0000313" key="4">
    <source>
        <dbReference type="EMBL" id="SFM19911.1"/>
    </source>
</evidence>
<dbReference type="AlphaFoldDB" id="A0A1I4NWK4"/>
<keyword evidence="5" id="KW-1185">Reference proteome</keyword>
<dbReference type="PANTHER" id="PTHR43308">
    <property type="entry name" value="OUTER MEMBRANE PROTEIN ALPHA-RELATED"/>
    <property type="match status" value="1"/>
</dbReference>
<evidence type="ECO:0000256" key="2">
    <source>
        <dbReference type="SAM" id="SignalP"/>
    </source>
</evidence>
<accession>A0A1I4NWK4</accession>
<dbReference type="PROSITE" id="PS51272">
    <property type="entry name" value="SLH"/>
    <property type="match status" value="3"/>
</dbReference>
<dbReference type="InterPro" id="IPR001119">
    <property type="entry name" value="SLH_dom"/>
</dbReference>
<evidence type="ECO:0000313" key="5">
    <source>
        <dbReference type="Proteomes" id="UP000199668"/>
    </source>
</evidence>
<name>A0A1I4NWK4_9BACI</name>